<keyword evidence="3" id="KW-1185">Reference proteome</keyword>
<evidence type="ECO:0000256" key="1">
    <source>
        <dbReference type="SAM" id="SignalP"/>
    </source>
</evidence>
<evidence type="ECO:0000313" key="3">
    <source>
        <dbReference type="Proteomes" id="UP000595564"/>
    </source>
</evidence>
<dbReference type="RefSeq" id="WP_201328251.1">
    <property type="nucleotide sequence ID" value="NZ_AP017470.1"/>
</dbReference>
<dbReference type="EMBL" id="AP017470">
    <property type="protein sequence ID" value="BBB31917.1"/>
    <property type="molecule type" value="Genomic_DNA"/>
</dbReference>
<proteinExistence type="predicted"/>
<feature type="chain" id="PRO_5033045962" evidence="1">
    <location>
        <begin position="25"/>
        <end position="608"/>
    </location>
</feature>
<dbReference type="KEGG" id="thyd:TTHT_0296"/>
<protein>
    <submittedName>
        <fullName evidence="2">Uncharacterized protein</fullName>
    </submittedName>
</protein>
<evidence type="ECO:0000313" key="2">
    <source>
        <dbReference type="EMBL" id="BBB31917.1"/>
    </source>
</evidence>
<accession>A0A7R6PSP3</accession>
<reference evidence="2 3" key="1">
    <citation type="journal article" date="2012" name="Extremophiles">
        <title>Thermotomaculum hydrothermale gen. nov., sp. nov., a novel heterotrophic thermophile within the phylum Acidobacteria from a deep-sea hydrothermal vent chimney in the Southern Okinawa Trough.</title>
        <authorList>
            <person name="Izumi H."/>
            <person name="Nunoura T."/>
            <person name="Miyazaki M."/>
            <person name="Mino S."/>
            <person name="Toki T."/>
            <person name="Takai K."/>
            <person name="Sako Y."/>
            <person name="Sawabe T."/>
            <person name="Nakagawa S."/>
        </authorList>
    </citation>
    <scope>NUCLEOTIDE SEQUENCE [LARGE SCALE GENOMIC DNA]</scope>
    <source>
        <strain evidence="2 3">AC55</strain>
    </source>
</reference>
<dbReference type="AlphaFoldDB" id="A0A7R6PSP3"/>
<feature type="signal peptide" evidence="1">
    <location>
        <begin position="1"/>
        <end position="24"/>
    </location>
</feature>
<organism evidence="2 3">
    <name type="scientific">Thermotomaculum hydrothermale</name>
    <dbReference type="NCBI Taxonomy" id="981385"/>
    <lineage>
        <taxon>Bacteria</taxon>
        <taxon>Pseudomonadati</taxon>
        <taxon>Acidobacteriota</taxon>
        <taxon>Holophagae</taxon>
        <taxon>Thermotomaculales</taxon>
        <taxon>Thermotomaculaceae</taxon>
        <taxon>Thermotomaculum</taxon>
    </lineage>
</organism>
<keyword evidence="1" id="KW-0732">Signal</keyword>
<name>A0A7R6PSP3_9BACT</name>
<dbReference type="Proteomes" id="UP000595564">
    <property type="component" value="Chromosome"/>
</dbReference>
<gene>
    <name evidence="2" type="ORF">TTHT_0296</name>
</gene>
<sequence>MAFKNITFKVMVLVFILFCMRATANTFYLPHIHASSDAWETYLIVDPVLYGNAYYELTLYDDNGNVVTTQTGTIPKNQELRLSLRQFGGTSGIFKTKAYPVRVRLGYIAKDDLGGGTAEFSLPESLSMQAVMTLSNYYDKLNWSGFALFNGSDHDITVTAEGYKDGTQVVSKSFDMNAHTKVVDFFDNFFGLNSFGDIDSVIFYTDFPALTGIVISGMDNDKLLFSPSMNSVPNQSISNEEYFEGFTYQRGIVYVNYNYYTFVYNNSKYYLRKIYSDSDSKFAMYELSTNVFAYDIFPSSDGENIILAGTGDNGKYVVAKVSPEGDTIWQTAVGDYNTSWLAETDENNIVGRAYNGSVIVAFHDHSTDSGTIVTLNDNNGSQTAINNNFMSSGRFYKAFVYNGKIGFAWKYIYLSKYRLQFIFINPDGSEEKKIFADSPLNPDTDNVFFDAFGNGDYIYSVIGVKISDGTSVVGSSYYSLFTLVFPYSNSDFSNANILPIYGTFLPLGSCVYSGFTYTFSSSYSASWMIFTSPYYSGMTSQGIIMGLDSNNLPSGIYTYTYMPYKMTGAIDLWGMFLITGLQEEKIDSATSRTKLIEKTLIGNNLLSY</sequence>